<keyword evidence="2" id="KW-1185">Reference proteome</keyword>
<dbReference type="PROSITE" id="PS51257">
    <property type="entry name" value="PROKAR_LIPOPROTEIN"/>
    <property type="match status" value="1"/>
</dbReference>
<reference evidence="1 2" key="1">
    <citation type="submission" date="2020-04" db="EMBL/GenBank/DDBJ databases">
        <title>Usitatibacter rugosus gen. nov., sp. nov. and Usitatibacter palustris sp. nov., novel members of Usitatibacteraceae fam. nov. within the order Nitrosomonadales isolated from soil.</title>
        <authorList>
            <person name="Huber K.J."/>
            <person name="Neumann-Schaal M."/>
            <person name="Geppert A."/>
            <person name="Luckner M."/>
            <person name="Wanner G."/>
            <person name="Overmann J."/>
        </authorList>
    </citation>
    <scope>NUCLEOTIDE SEQUENCE [LARGE SCALE GENOMIC DNA]</scope>
    <source>
        <strain evidence="1 2">0125_3</strain>
    </source>
</reference>
<dbReference type="AlphaFoldDB" id="A0A6M4GTZ0"/>
<evidence type="ECO:0000313" key="2">
    <source>
        <dbReference type="Proteomes" id="UP000501534"/>
    </source>
</evidence>
<proteinExistence type="predicted"/>
<dbReference type="KEGG" id="uru:DSM104443_01519"/>
<gene>
    <name evidence="1" type="ORF">DSM104443_01519</name>
</gene>
<protein>
    <submittedName>
        <fullName evidence="1">Uncharacterized protein</fullName>
    </submittedName>
</protein>
<dbReference type="Proteomes" id="UP000501534">
    <property type="component" value="Chromosome"/>
</dbReference>
<dbReference type="EMBL" id="CP053069">
    <property type="protein sequence ID" value="QJR10455.1"/>
    <property type="molecule type" value="Genomic_DNA"/>
</dbReference>
<sequence>MERTASMARGSRLSLATRWAACAVLTWVAGCERPAAPVPNAAATGEWRTFEGSWSATGTRQFVDLGPDRRVSTFRLTGSLLLSGEKRLGVGFRAQVMGLSDPRTGMVGRCVWTDERGDQIYSELKGDAVGSGTRIEGTIVGGSGRYTGVTGDYTFRWQSVVDSENDEVSGRVVDLKGRVRTGLVAQAGKVNP</sequence>
<accession>A0A6M4GTZ0</accession>
<evidence type="ECO:0000313" key="1">
    <source>
        <dbReference type="EMBL" id="QJR10455.1"/>
    </source>
</evidence>
<organism evidence="1 2">
    <name type="scientific">Usitatibacter rugosus</name>
    <dbReference type="NCBI Taxonomy" id="2732067"/>
    <lineage>
        <taxon>Bacteria</taxon>
        <taxon>Pseudomonadati</taxon>
        <taxon>Pseudomonadota</taxon>
        <taxon>Betaproteobacteria</taxon>
        <taxon>Nitrosomonadales</taxon>
        <taxon>Usitatibacteraceae</taxon>
        <taxon>Usitatibacter</taxon>
    </lineage>
</organism>
<name>A0A6M4GTZ0_9PROT</name>